<keyword evidence="1" id="KW-1133">Transmembrane helix</keyword>
<accession>A0AA47LPP8</accession>
<dbReference type="InterPro" id="IPR036388">
    <property type="entry name" value="WH-like_DNA-bd_sf"/>
</dbReference>
<name>A0AA47LPP8_9GAMM</name>
<protein>
    <recommendedName>
        <fullName evidence="4">OmpR/PhoB-type domain-containing protein</fullName>
    </recommendedName>
</protein>
<gene>
    <name evidence="2" type="ORF">N8M53_06940</name>
</gene>
<reference evidence="2" key="1">
    <citation type="submission" date="2022-09" db="EMBL/GenBank/DDBJ databases">
        <authorList>
            <person name="Li Z.-J."/>
        </authorList>
    </citation>
    <scope>NUCLEOTIDE SEQUENCE</scope>
    <source>
        <strain evidence="2">TGB11</strain>
    </source>
</reference>
<dbReference type="RefSeq" id="WP_269578246.1">
    <property type="nucleotide sequence ID" value="NZ_CP114588.1"/>
</dbReference>
<dbReference type="AlphaFoldDB" id="A0AA47LPP8"/>
<dbReference type="EMBL" id="CP114588">
    <property type="protein sequence ID" value="WBA07608.1"/>
    <property type="molecule type" value="Genomic_DNA"/>
</dbReference>
<evidence type="ECO:0000313" key="2">
    <source>
        <dbReference type="EMBL" id="WBA07608.1"/>
    </source>
</evidence>
<evidence type="ECO:0000313" key="3">
    <source>
        <dbReference type="Proteomes" id="UP001164748"/>
    </source>
</evidence>
<proteinExistence type="predicted"/>
<sequence length="167" mass="18474">MMTTKVDTRCYRFPEVDFEPESRTLYWSDDTMTVLSYEESRLLEMLCYYAGEVLSSRTLFKQVALPDSSFAQHQSVVTSLMAKSYRNGKKCLPFEVVGEFGFRVSLPQQTLAKRPGRAANATSQTPPASLTHSATIEESSFSIAKPLTILVTAAAVIIGMTALLTQA</sequence>
<evidence type="ECO:0008006" key="4">
    <source>
        <dbReference type="Google" id="ProtNLM"/>
    </source>
</evidence>
<evidence type="ECO:0000256" key="1">
    <source>
        <dbReference type="SAM" id="Phobius"/>
    </source>
</evidence>
<dbReference type="Proteomes" id="UP001164748">
    <property type="component" value="Chromosome"/>
</dbReference>
<keyword evidence="1" id="KW-0472">Membrane</keyword>
<feature type="transmembrane region" description="Helical" evidence="1">
    <location>
        <begin position="147"/>
        <end position="165"/>
    </location>
</feature>
<keyword evidence="1" id="KW-0812">Transmembrane</keyword>
<dbReference type="Gene3D" id="1.10.10.10">
    <property type="entry name" value="Winged helix-like DNA-binding domain superfamily/Winged helix DNA-binding domain"/>
    <property type="match status" value="1"/>
</dbReference>
<organism evidence="2 3">
    <name type="scientific">Salinivibrio kushneri</name>
    <dbReference type="NCBI Taxonomy" id="1908198"/>
    <lineage>
        <taxon>Bacteria</taxon>
        <taxon>Pseudomonadati</taxon>
        <taxon>Pseudomonadota</taxon>
        <taxon>Gammaproteobacteria</taxon>
        <taxon>Vibrionales</taxon>
        <taxon>Vibrionaceae</taxon>
        <taxon>Salinivibrio</taxon>
    </lineage>
</organism>